<evidence type="ECO:0000313" key="2">
    <source>
        <dbReference type="Proteomes" id="UP001612741"/>
    </source>
</evidence>
<dbReference type="RefSeq" id="WP_397091050.1">
    <property type="nucleotide sequence ID" value="NZ_JBITGY010000017.1"/>
</dbReference>
<name>A0ABW7ZA48_9ACTN</name>
<protein>
    <submittedName>
        <fullName evidence="1">Uncharacterized protein</fullName>
    </submittedName>
</protein>
<gene>
    <name evidence="1" type="ORF">ACIBG2_47215</name>
</gene>
<sequence length="82" mass="9151">MISQVIPVSSSVSRSPLSRPRLTWDCTASALRHRKAVQDEAHKAAGDRWQRSNLVFTTAHGMPIEPRNVNRAYLRTPLGRSG</sequence>
<dbReference type="EMBL" id="JBITGY010000017">
    <property type="protein sequence ID" value="MFI6505044.1"/>
    <property type="molecule type" value="Genomic_DNA"/>
</dbReference>
<organism evidence="1 2">
    <name type="scientific">Nonomuraea typhae</name>
    <dbReference type="NCBI Taxonomy" id="2603600"/>
    <lineage>
        <taxon>Bacteria</taxon>
        <taxon>Bacillati</taxon>
        <taxon>Actinomycetota</taxon>
        <taxon>Actinomycetes</taxon>
        <taxon>Streptosporangiales</taxon>
        <taxon>Streptosporangiaceae</taxon>
        <taxon>Nonomuraea</taxon>
    </lineage>
</organism>
<proteinExistence type="predicted"/>
<reference evidence="1 2" key="1">
    <citation type="submission" date="2024-10" db="EMBL/GenBank/DDBJ databases">
        <title>The Natural Products Discovery Center: Release of the First 8490 Sequenced Strains for Exploring Actinobacteria Biosynthetic Diversity.</title>
        <authorList>
            <person name="Kalkreuter E."/>
            <person name="Kautsar S.A."/>
            <person name="Yang D."/>
            <person name="Bader C.D."/>
            <person name="Teijaro C.N."/>
            <person name="Fluegel L."/>
            <person name="Davis C.M."/>
            <person name="Simpson J.R."/>
            <person name="Lauterbach L."/>
            <person name="Steele A.D."/>
            <person name="Gui C."/>
            <person name="Meng S."/>
            <person name="Li G."/>
            <person name="Viehrig K."/>
            <person name="Ye F."/>
            <person name="Su P."/>
            <person name="Kiefer A.F."/>
            <person name="Nichols A."/>
            <person name="Cepeda A.J."/>
            <person name="Yan W."/>
            <person name="Fan B."/>
            <person name="Jiang Y."/>
            <person name="Adhikari A."/>
            <person name="Zheng C.-J."/>
            <person name="Schuster L."/>
            <person name="Cowan T.M."/>
            <person name="Smanski M.J."/>
            <person name="Chevrette M.G."/>
            <person name="De Carvalho L.P.S."/>
            <person name="Shen B."/>
        </authorList>
    </citation>
    <scope>NUCLEOTIDE SEQUENCE [LARGE SCALE GENOMIC DNA]</scope>
    <source>
        <strain evidence="1 2">NPDC050545</strain>
    </source>
</reference>
<dbReference type="Proteomes" id="UP001612741">
    <property type="component" value="Unassembled WGS sequence"/>
</dbReference>
<comment type="caution">
    <text evidence="1">The sequence shown here is derived from an EMBL/GenBank/DDBJ whole genome shotgun (WGS) entry which is preliminary data.</text>
</comment>
<accession>A0ABW7ZA48</accession>
<evidence type="ECO:0000313" key="1">
    <source>
        <dbReference type="EMBL" id="MFI6505044.1"/>
    </source>
</evidence>
<keyword evidence="2" id="KW-1185">Reference proteome</keyword>